<reference evidence="1 2" key="1">
    <citation type="journal article" date="2020" name="FEMS Microbiol. Ecol.">
        <title>Temporal dynamics of bacterial communities during seed development and maturation.</title>
        <authorList>
            <person name="Chesneau G."/>
            <person name="Torres-Cortes G."/>
            <person name="Briand M."/>
            <person name="Darrasse A."/>
            <person name="Preveaux A."/>
            <person name="Marais C."/>
            <person name="Jacques M.A."/>
            <person name="Shade A."/>
            <person name="Barret M."/>
        </authorList>
    </citation>
    <scope>NUCLEOTIDE SEQUENCE [LARGE SCALE GENOMIC DNA]</scope>
    <source>
        <strain evidence="1 2">CFBP13709</strain>
    </source>
</reference>
<accession>A0ACC5PVV2</accession>
<evidence type="ECO:0000313" key="1">
    <source>
        <dbReference type="EMBL" id="MBD8129159.1"/>
    </source>
</evidence>
<gene>
    <name evidence="1" type="ORF">IFT41_23980</name>
</gene>
<comment type="caution">
    <text evidence="1">The sequence shown here is derived from an EMBL/GenBank/DDBJ whole genome shotgun (WGS) entry which is preliminary data.</text>
</comment>
<dbReference type="Proteomes" id="UP000610459">
    <property type="component" value="Unassembled WGS sequence"/>
</dbReference>
<protein>
    <submittedName>
        <fullName evidence="1">Uncharacterized protein</fullName>
    </submittedName>
</protein>
<organism evidence="1 2">
    <name type="scientific">Enterobacter agglomerans</name>
    <name type="common">Erwinia herbicola</name>
    <name type="synonym">Pantoea agglomerans</name>
    <dbReference type="NCBI Taxonomy" id="549"/>
    <lineage>
        <taxon>Bacteria</taxon>
        <taxon>Pseudomonadati</taxon>
        <taxon>Pseudomonadota</taxon>
        <taxon>Gammaproteobacteria</taxon>
        <taxon>Enterobacterales</taxon>
        <taxon>Erwiniaceae</taxon>
        <taxon>Pantoea</taxon>
        <taxon>Pantoea agglomerans group</taxon>
    </lineage>
</organism>
<proteinExistence type="predicted"/>
<dbReference type="EMBL" id="JACYNR010000038">
    <property type="protein sequence ID" value="MBD8129159.1"/>
    <property type="molecule type" value="Genomic_DNA"/>
</dbReference>
<name>A0ACC5PVV2_ENTAG</name>
<keyword evidence="2" id="KW-1185">Reference proteome</keyword>
<evidence type="ECO:0000313" key="2">
    <source>
        <dbReference type="Proteomes" id="UP000610459"/>
    </source>
</evidence>
<sequence>MNNSDYLAALDALMKIEALANATGFLGGNEKEKQLKEELIATIEDVAREAQGGHHA</sequence>